<dbReference type="Proteomes" id="UP000245380">
    <property type="component" value="Unassembled WGS sequence"/>
</dbReference>
<dbReference type="InterPro" id="IPR002477">
    <property type="entry name" value="Peptidoglycan-bd-like"/>
</dbReference>
<reference evidence="12 13" key="1">
    <citation type="submission" date="2016-11" db="EMBL/GenBank/DDBJ databases">
        <title>Comparative genomics of Acidibacillus ferroxidans species.</title>
        <authorList>
            <person name="Oliveira G."/>
            <person name="Nunes G."/>
            <person name="Oliveira R."/>
            <person name="Araujo F."/>
            <person name="Salim A."/>
            <person name="Scholte L."/>
            <person name="Morais D."/>
            <person name="Nancucheo I."/>
            <person name="Johnson D.B."/>
            <person name="Grail B."/>
            <person name="Bittencourt J."/>
            <person name="Valadares R."/>
        </authorList>
    </citation>
    <scope>NUCLEOTIDE SEQUENCE [LARGE SCALE GENOMIC DNA]</scope>
    <source>
        <strain evidence="12 13">Y002</strain>
    </source>
</reference>
<protein>
    <recommendedName>
        <fullName evidence="2 8">Spore cortex-lytic enzyme</fullName>
    </recommendedName>
</protein>
<organism evidence="12 13">
    <name type="scientific">Sulfoacidibacillus thermotolerans</name>
    <name type="common">Acidibacillus sulfuroxidans</name>
    <dbReference type="NCBI Taxonomy" id="1765684"/>
    <lineage>
        <taxon>Bacteria</taxon>
        <taxon>Bacillati</taxon>
        <taxon>Bacillota</taxon>
        <taxon>Bacilli</taxon>
        <taxon>Bacillales</taxon>
        <taxon>Alicyclobacillaceae</taxon>
        <taxon>Sulfoacidibacillus</taxon>
    </lineage>
</organism>
<evidence type="ECO:0000256" key="4">
    <source>
        <dbReference type="ARBA" id="ARBA00022729"/>
    </source>
</evidence>
<dbReference type="GO" id="GO:0016787">
    <property type="term" value="F:hydrolase activity"/>
    <property type="evidence" value="ECO:0007669"/>
    <property type="project" value="UniProtKB-KW"/>
</dbReference>
<dbReference type="GO" id="GO:0071555">
    <property type="term" value="P:cell wall organization"/>
    <property type="evidence" value="ECO:0007669"/>
    <property type="project" value="UniProtKB-KW"/>
</dbReference>
<dbReference type="Pfam" id="PF01471">
    <property type="entry name" value="PG_binding_1"/>
    <property type="match status" value="2"/>
</dbReference>
<gene>
    <name evidence="12" type="ORF">BM613_00135</name>
</gene>
<feature type="domain" description="Peptidoglycan binding-like" evidence="10">
    <location>
        <begin position="38"/>
        <end position="94"/>
    </location>
</feature>
<dbReference type="Gene3D" id="1.10.101.10">
    <property type="entry name" value="PGBD-like superfamily/PGBD"/>
    <property type="match status" value="2"/>
</dbReference>
<proteinExistence type="inferred from homology"/>
<dbReference type="Pfam" id="PF07486">
    <property type="entry name" value="Hydrolase_2"/>
    <property type="match status" value="1"/>
</dbReference>
<evidence type="ECO:0000256" key="2">
    <source>
        <dbReference type="ARBA" id="ARBA00018364"/>
    </source>
</evidence>
<evidence type="ECO:0000259" key="10">
    <source>
        <dbReference type="Pfam" id="PF01471"/>
    </source>
</evidence>
<evidence type="ECO:0000256" key="1">
    <source>
        <dbReference type="ARBA" id="ARBA00007010"/>
    </source>
</evidence>
<dbReference type="InterPro" id="IPR042047">
    <property type="entry name" value="SleB_dom1"/>
</dbReference>
<keyword evidence="3" id="KW-0309">Germination</keyword>
<dbReference type="OrthoDB" id="9785345at2"/>
<evidence type="ECO:0000256" key="8">
    <source>
        <dbReference type="NCBIfam" id="TIGR02869"/>
    </source>
</evidence>
<sequence length="334" mass="36491">MSWIKRIARITAMLGIVLSLWGLPQGAVMADTLTIGSQGQDVIDLQSRLGYLGYYHGTLTGTYTDLTAAAVRNFQSAFGMPVTGQYDAQTAQRLHLATAGWPGVGRRGPQISELQSRLKFLGYYTGPINGIYDWRTYWAVRDFQYAFGMPVNGSLTAQTWDKLDKATVNWPGNQQTQAASSNTATPPASSQTTNTAQNNQTATSVVNVANSGGTDGFSQNDINLMAHVVYGEARNQPFVGQVAVAAVILNRYHSNLFPHSIPAIIYQPGAFTSISNGQAWLGLHQENVRAVMDAIHGWDPTNGALYYWNPATSTSQWIWSQPIMLRIGNHVFAK</sequence>
<evidence type="ECO:0000259" key="11">
    <source>
        <dbReference type="Pfam" id="PF07486"/>
    </source>
</evidence>
<keyword evidence="4" id="KW-0732">Signal</keyword>
<comment type="similarity">
    <text evidence="1">Belongs to the SleB family.</text>
</comment>
<dbReference type="InterPro" id="IPR014224">
    <property type="entry name" value="Spore_cortex_SleB"/>
</dbReference>
<evidence type="ECO:0000256" key="5">
    <source>
        <dbReference type="ARBA" id="ARBA00022801"/>
    </source>
</evidence>
<dbReference type="InterPro" id="IPR036366">
    <property type="entry name" value="PGBDSf"/>
</dbReference>
<dbReference type="InterPro" id="IPR036365">
    <property type="entry name" value="PGBD-like_sf"/>
</dbReference>
<dbReference type="InterPro" id="IPR011105">
    <property type="entry name" value="Cell_wall_hydrolase_SleB"/>
</dbReference>
<dbReference type="GO" id="GO:0009847">
    <property type="term" value="P:spore germination"/>
    <property type="evidence" value="ECO:0007669"/>
    <property type="project" value="UniProtKB-UniRule"/>
</dbReference>
<keyword evidence="6" id="KW-0749">Sporulation</keyword>
<feature type="domain" description="Cell wall hydrolase SleB" evidence="11">
    <location>
        <begin position="236"/>
        <end position="333"/>
    </location>
</feature>
<accession>A0A2U3DCP6</accession>
<feature type="region of interest" description="Disordered" evidence="9">
    <location>
        <begin position="173"/>
        <end position="199"/>
    </location>
</feature>
<evidence type="ECO:0000256" key="6">
    <source>
        <dbReference type="ARBA" id="ARBA00022969"/>
    </source>
</evidence>
<evidence type="ECO:0000313" key="12">
    <source>
        <dbReference type="EMBL" id="PWI59059.1"/>
    </source>
</evidence>
<dbReference type="AlphaFoldDB" id="A0A2U3DCP6"/>
<dbReference type="RefSeq" id="WP_109429140.1">
    <property type="nucleotide sequence ID" value="NZ_MPDK01000001.1"/>
</dbReference>
<dbReference type="NCBIfam" id="TIGR02869">
    <property type="entry name" value="spore_SleB"/>
    <property type="match status" value="1"/>
</dbReference>
<comment type="caution">
    <text evidence="12">The sequence shown here is derived from an EMBL/GenBank/DDBJ whole genome shotgun (WGS) entry which is preliminary data.</text>
</comment>
<keyword evidence="5" id="KW-0378">Hydrolase</keyword>
<evidence type="ECO:0000313" key="13">
    <source>
        <dbReference type="Proteomes" id="UP000245380"/>
    </source>
</evidence>
<dbReference type="SUPFAM" id="SSF47090">
    <property type="entry name" value="PGBD-like"/>
    <property type="match status" value="2"/>
</dbReference>
<evidence type="ECO:0000256" key="7">
    <source>
        <dbReference type="ARBA" id="ARBA00023316"/>
    </source>
</evidence>
<dbReference type="Gene3D" id="6.20.240.60">
    <property type="match status" value="1"/>
</dbReference>
<evidence type="ECO:0000256" key="3">
    <source>
        <dbReference type="ARBA" id="ARBA00022544"/>
    </source>
</evidence>
<evidence type="ECO:0000256" key="9">
    <source>
        <dbReference type="SAM" id="MobiDB-lite"/>
    </source>
</evidence>
<name>A0A2U3DCP6_SULT2</name>
<dbReference type="EMBL" id="MPDK01000001">
    <property type="protein sequence ID" value="PWI59059.1"/>
    <property type="molecule type" value="Genomic_DNA"/>
</dbReference>
<dbReference type="GO" id="GO:0030435">
    <property type="term" value="P:sporulation resulting in formation of a cellular spore"/>
    <property type="evidence" value="ECO:0007669"/>
    <property type="project" value="UniProtKB-KW"/>
</dbReference>
<dbReference type="Gene3D" id="1.10.10.2520">
    <property type="entry name" value="Cell wall hydrolase SleB, domain 1"/>
    <property type="match status" value="1"/>
</dbReference>
<feature type="domain" description="Peptidoglycan binding-like" evidence="10">
    <location>
        <begin position="107"/>
        <end position="163"/>
    </location>
</feature>
<keyword evidence="13" id="KW-1185">Reference proteome</keyword>
<keyword evidence="7" id="KW-0961">Cell wall biogenesis/degradation</keyword>